<evidence type="ECO:0000313" key="3">
    <source>
        <dbReference type="EMBL" id="AHH21872.1"/>
    </source>
</evidence>
<feature type="domain" description="Pyrrolo-quinoline quinone repeat" evidence="2">
    <location>
        <begin position="261"/>
        <end position="366"/>
    </location>
</feature>
<dbReference type="InterPro" id="IPR011047">
    <property type="entry name" value="Quinoprotein_ADH-like_sf"/>
</dbReference>
<dbReference type="Gene3D" id="2.130.10.10">
    <property type="entry name" value="YVTN repeat-like/Quinoprotein amine dehydrogenase"/>
    <property type="match status" value="1"/>
</dbReference>
<feature type="transmembrane region" description="Helical" evidence="1">
    <location>
        <begin position="85"/>
        <end position="105"/>
    </location>
</feature>
<name>W5TRK0_9NOCA</name>
<dbReference type="EMBL" id="CP006850">
    <property type="protein sequence ID" value="AHH21872.1"/>
    <property type="molecule type" value="Genomic_DNA"/>
</dbReference>
<evidence type="ECO:0000313" key="4">
    <source>
        <dbReference type="Proteomes" id="UP000019150"/>
    </source>
</evidence>
<feature type="transmembrane region" description="Helical" evidence="1">
    <location>
        <begin position="117"/>
        <end position="138"/>
    </location>
</feature>
<keyword evidence="1" id="KW-0472">Membrane</keyword>
<dbReference type="Pfam" id="PF13360">
    <property type="entry name" value="PQQ_2"/>
    <property type="match status" value="1"/>
</dbReference>
<evidence type="ECO:0000256" key="1">
    <source>
        <dbReference type="SAM" id="Phobius"/>
    </source>
</evidence>
<evidence type="ECO:0000259" key="2">
    <source>
        <dbReference type="Pfam" id="PF13360"/>
    </source>
</evidence>
<dbReference type="STRING" id="1415166.NONO_c71110"/>
<dbReference type="InterPro" id="IPR002372">
    <property type="entry name" value="PQQ_rpt_dom"/>
</dbReference>
<dbReference type="AlphaFoldDB" id="W5TRK0"/>
<dbReference type="KEGG" id="nno:NONO_c71110"/>
<dbReference type="SUPFAM" id="SSF50998">
    <property type="entry name" value="Quinoprotein alcohol dehydrogenase-like"/>
    <property type="match status" value="1"/>
</dbReference>
<feature type="transmembrane region" description="Helical" evidence="1">
    <location>
        <begin position="29"/>
        <end position="53"/>
    </location>
</feature>
<accession>W5TRK0</accession>
<dbReference type="eggNOG" id="ENOG5030336">
    <property type="taxonomic scope" value="Bacteria"/>
</dbReference>
<dbReference type="HOGENOM" id="CLU_405910_0_0_11"/>
<dbReference type="PATRIC" id="fig|1415166.3.peg.7299"/>
<gene>
    <name evidence="3" type="ORF">NONO_c71110</name>
</gene>
<protein>
    <submittedName>
        <fullName evidence="3">PQQ-like domain-containing protein</fullName>
    </submittedName>
</protein>
<reference evidence="3 4" key="1">
    <citation type="journal article" date="2014" name="Appl. Environ. Microbiol.">
        <title>Insights into the Microbial Degradation of Rubber and Gutta-Percha by Analysis of the Complete Genome of Nocardia nova SH22a.</title>
        <authorList>
            <person name="Luo Q."/>
            <person name="Hiessl S."/>
            <person name="Poehlein A."/>
            <person name="Daniel R."/>
            <person name="Steinbuchel A."/>
        </authorList>
    </citation>
    <scope>NUCLEOTIDE SEQUENCE [LARGE SCALE GENOMIC DNA]</scope>
    <source>
        <strain evidence="3">SH22a</strain>
    </source>
</reference>
<feature type="transmembrane region" description="Helical" evidence="1">
    <location>
        <begin position="192"/>
        <end position="214"/>
    </location>
</feature>
<organism evidence="3 4">
    <name type="scientific">Nocardia nova SH22a</name>
    <dbReference type="NCBI Taxonomy" id="1415166"/>
    <lineage>
        <taxon>Bacteria</taxon>
        <taxon>Bacillati</taxon>
        <taxon>Actinomycetota</taxon>
        <taxon>Actinomycetes</taxon>
        <taxon>Mycobacteriales</taxon>
        <taxon>Nocardiaceae</taxon>
        <taxon>Nocardia</taxon>
    </lineage>
</organism>
<dbReference type="OrthoDB" id="4571219at2"/>
<dbReference type="RefSeq" id="WP_025353155.1">
    <property type="nucleotide sequence ID" value="NZ_CP006850.1"/>
</dbReference>
<keyword evidence="4" id="KW-1185">Reference proteome</keyword>
<dbReference type="Proteomes" id="UP000019150">
    <property type="component" value="Chromosome"/>
</dbReference>
<dbReference type="InterPro" id="IPR015943">
    <property type="entry name" value="WD40/YVTN_repeat-like_dom_sf"/>
</dbReference>
<sequence length="627" mass="67416">MGVDPGDEHTAPRTESATDTRQFGWGARIFAVLGAFGCGLVLGATALAAYSVWGASRLTTDDRLRGHDLFGSFDHLDPSGIPGHFGLTALIAGPFVLMVAVIAVLRVRRRWSGYAEWWPLVLMSMIGGLLVAPIMAAADHLPGVWRQVRVDHPLFEQLPTGVVAAGSVVLATVFMIPVVFRPGLLRAVPWRGLGIVTVAGALVATAAAAASVVAGDDNRHVDRGTAAATAAPPVPDRAGSQRYQLQVPSMRDRGGWYDSDIVATGTGFVVGSTDGITAYDGVTGTQRWHYLRTHNRDGRGGLRMGYRPGSLRSLDGGSVVLANWEHLGWLAFDAITGRTLWQNSEFAVDGAEESAAFADSGAPLVFRTSPGYLLLTDRDTLTRYDAHTGKRLWTSHLECPDRRTAVAITDRALYRMAECSQGAEDVLTATALDPGTGTVLATRELRRTETNESAGRYTEDRIELYANTAVLYWLSAPRTYDQLIVPAPEQLTTATRNTGEYPTPMAADPSSGQVLSLSERRGTQPDHFPITDAITNVTSYELPGVHPYRQYKPADTAFLSQQMIQVGQDNPSGVVLRTWDRADGHPEPPTPITSECTRGTLSLITAPGAVLAVCTGKNSAKVFGYHP</sequence>
<keyword evidence="1" id="KW-1133">Transmembrane helix</keyword>
<feature type="transmembrane region" description="Helical" evidence="1">
    <location>
        <begin position="158"/>
        <end position="180"/>
    </location>
</feature>
<keyword evidence="1" id="KW-0812">Transmembrane</keyword>
<proteinExistence type="predicted"/>